<comment type="caution">
    <text evidence="4">The sequence shown here is derived from an EMBL/GenBank/DDBJ whole genome shotgun (WGS) entry which is preliminary data.</text>
</comment>
<organism evidence="4 5">
    <name type="scientific">Alkalidesulfovibrio alkalitolerans DSM 16529</name>
    <dbReference type="NCBI Taxonomy" id="1121439"/>
    <lineage>
        <taxon>Bacteria</taxon>
        <taxon>Pseudomonadati</taxon>
        <taxon>Thermodesulfobacteriota</taxon>
        <taxon>Desulfovibrionia</taxon>
        <taxon>Desulfovibrionales</taxon>
        <taxon>Desulfovibrionaceae</taxon>
        <taxon>Alkalidesulfovibrio</taxon>
    </lineage>
</organism>
<dbReference type="PATRIC" id="fig|1121439.3.peg.2979"/>
<dbReference type="Gene3D" id="3.10.580.10">
    <property type="entry name" value="CBS-domain"/>
    <property type="match status" value="1"/>
</dbReference>
<dbReference type="eggNOG" id="COG0517">
    <property type="taxonomic scope" value="Bacteria"/>
</dbReference>
<evidence type="ECO:0000259" key="3">
    <source>
        <dbReference type="PROSITE" id="PS51371"/>
    </source>
</evidence>
<dbReference type="Proteomes" id="UP000014975">
    <property type="component" value="Unassembled WGS sequence"/>
</dbReference>
<feature type="domain" description="CBS" evidence="3">
    <location>
        <begin position="8"/>
        <end position="64"/>
    </location>
</feature>
<dbReference type="CDD" id="cd04586">
    <property type="entry name" value="CBS_pair_BON_assoc"/>
    <property type="match status" value="1"/>
</dbReference>
<gene>
    <name evidence="4" type="ORF">dsat_1592</name>
</gene>
<dbReference type="RefSeq" id="WP_020888288.1">
    <property type="nucleotide sequence ID" value="NZ_ATHI01000032.1"/>
</dbReference>
<dbReference type="EMBL" id="ATHI01000032">
    <property type="protein sequence ID" value="EPR30452.1"/>
    <property type="molecule type" value="Genomic_DNA"/>
</dbReference>
<feature type="domain" description="CBS" evidence="3">
    <location>
        <begin position="97"/>
        <end position="151"/>
    </location>
</feature>
<dbReference type="STRING" id="1121439.dsat_1592"/>
<dbReference type="PANTHER" id="PTHR43080">
    <property type="entry name" value="CBS DOMAIN-CONTAINING PROTEIN CBSX3, MITOCHONDRIAL"/>
    <property type="match status" value="1"/>
</dbReference>
<accession>S7T050</accession>
<protein>
    <submittedName>
        <fullName evidence="4">CBS domain containing membrane protein</fullName>
    </submittedName>
</protein>
<evidence type="ECO:0000313" key="4">
    <source>
        <dbReference type="EMBL" id="EPR30452.1"/>
    </source>
</evidence>
<dbReference type="SUPFAM" id="SSF54631">
    <property type="entry name" value="CBS-domain pair"/>
    <property type="match status" value="1"/>
</dbReference>
<dbReference type="InterPro" id="IPR051257">
    <property type="entry name" value="Diverse_CBS-Domain"/>
</dbReference>
<dbReference type="OrthoDB" id="9790355at2"/>
<keyword evidence="1 2" id="KW-0129">CBS domain</keyword>
<evidence type="ECO:0000313" key="5">
    <source>
        <dbReference type="Proteomes" id="UP000014975"/>
    </source>
</evidence>
<dbReference type="PANTHER" id="PTHR43080:SF26">
    <property type="entry name" value="REGULATORY PROTEIN"/>
    <property type="match status" value="1"/>
</dbReference>
<sequence length="151" mass="16268">MRTAKDIMTIEIISVTPELDIPSAAKILLENKINGVPVVEGGKLVGILCQSDLITQQKALNLPSVFTLLDGLVPLGGLERLEREMKKITAMSVREAMTPDPVTVTPDTPMDTVAAIMVDKRLHTLPVVDGERLVGVIGKSDVLRTVMQSKG</sequence>
<dbReference type="AlphaFoldDB" id="S7T050"/>
<dbReference type="SMART" id="SM00116">
    <property type="entry name" value="CBS"/>
    <property type="match status" value="2"/>
</dbReference>
<evidence type="ECO:0000256" key="2">
    <source>
        <dbReference type="PROSITE-ProRule" id="PRU00703"/>
    </source>
</evidence>
<name>S7T050_9BACT</name>
<proteinExistence type="predicted"/>
<dbReference type="InterPro" id="IPR046342">
    <property type="entry name" value="CBS_dom_sf"/>
</dbReference>
<dbReference type="InterPro" id="IPR000644">
    <property type="entry name" value="CBS_dom"/>
</dbReference>
<evidence type="ECO:0000256" key="1">
    <source>
        <dbReference type="ARBA" id="ARBA00023122"/>
    </source>
</evidence>
<dbReference type="Pfam" id="PF00571">
    <property type="entry name" value="CBS"/>
    <property type="match status" value="2"/>
</dbReference>
<reference evidence="4 5" key="1">
    <citation type="journal article" date="2013" name="Genome Announc.">
        <title>Draft genome sequences for three mercury-methylating, sulfate-reducing bacteria.</title>
        <authorList>
            <person name="Brown S.D."/>
            <person name="Hurt R.A.Jr."/>
            <person name="Gilmour C.C."/>
            <person name="Elias D.A."/>
        </authorList>
    </citation>
    <scope>NUCLEOTIDE SEQUENCE [LARGE SCALE GENOMIC DNA]</scope>
    <source>
        <strain evidence="4 5">DSM 16529</strain>
    </source>
</reference>
<keyword evidence="5" id="KW-1185">Reference proteome</keyword>
<dbReference type="PROSITE" id="PS51371">
    <property type="entry name" value="CBS"/>
    <property type="match status" value="2"/>
</dbReference>